<comment type="caution">
    <text evidence="2">The sequence shown here is derived from an EMBL/GenBank/DDBJ whole genome shotgun (WGS) entry which is preliminary data.</text>
</comment>
<protein>
    <recommendedName>
        <fullName evidence="1">HTH crp-type domain-containing protein</fullName>
    </recommendedName>
</protein>
<sequence length="42" mass="4968">MGVTQRSINRVLKQLKENRVIDIQNSNVIVKDYELLINQRDL</sequence>
<organism evidence="2 3">
    <name type="scientific">Clostridium neonatale</name>
    <dbReference type="NCBI Taxonomy" id="137838"/>
    <lineage>
        <taxon>Bacteria</taxon>
        <taxon>Bacillati</taxon>
        <taxon>Bacillota</taxon>
        <taxon>Clostridia</taxon>
        <taxon>Eubacteriales</taxon>
        <taxon>Clostridiaceae</taxon>
        <taxon>Clostridium</taxon>
    </lineage>
</organism>
<evidence type="ECO:0000259" key="1">
    <source>
        <dbReference type="PROSITE" id="PS51063"/>
    </source>
</evidence>
<dbReference type="EMBL" id="CAMTCP010000039">
    <property type="protein sequence ID" value="CAI3542417.1"/>
    <property type="molecule type" value="Genomic_DNA"/>
</dbReference>
<dbReference type="Proteomes" id="UP001189143">
    <property type="component" value="Unassembled WGS sequence"/>
</dbReference>
<dbReference type="AlphaFoldDB" id="A0AAD1YCY9"/>
<proteinExistence type="predicted"/>
<gene>
    <name evidence="2" type="ORF">CNEO2_1350001</name>
</gene>
<dbReference type="SUPFAM" id="SSF46785">
    <property type="entry name" value="Winged helix' DNA-binding domain"/>
    <property type="match status" value="1"/>
</dbReference>
<feature type="domain" description="HTH crp-type" evidence="1">
    <location>
        <begin position="1"/>
        <end position="34"/>
    </location>
</feature>
<dbReference type="InterPro" id="IPR036390">
    <property type="entry name" value="WH_DNA-bd_sf"/>
</dbReference>
<dbReference type="InterPro" id="IPR036388">
    <property type="entry name" value="WH-like_DNA-bd_sf"/>
</dbReference>
<dbReference type="InterPro" id="IPR012318">
    <property type="entry name" value="HTH_CRP"/>
</dbReference>
<evidence type="ECO:0000313" key="3">
    <source>
        <dbReference type="Proteomes" id="UP001189143"/>
    </source>
</evidence>
<dbReference type="Pfam" id="PF13545">
    <property type="entry name" value="HTH_Crp_2"/>
    <property type="match status" value="1"/>
</dbReference>
<accession>A0AAD1YCY9</accession>
<dbReference type="PROSITE" id="PS51063">
    <property type="entry name" value="HTH_CRP_2"/>
    <property type="match status" value="1"/>
</dbReference>
<dbReference type="Gene3D" id="1.10.10.10">
    <property type="entry name" value="Winged helix-like DNA-binding domain superfamily/Winged helix DNA-binding domain"/>
    <property type="match status" value="1"/>
</dbReference>
<name>A0AAD1YCY9_9CLOT</name>
<evidence type="ECO:0000313" key="2">
    <source>
        <dbReference type="EMBL" id="CAI3542417.1"/>
    </source>
</evidence>
<dbReference type="GO" id="GO:0006355">
    <property type="term" value="P:regulation of DNA-templated transcription"/>
    <property type="evidence" value="ECO:0007669"/>
    <property type="project" value="InterPro"/>
</dbReference>
<reference evidence="2" key="1">
    <citation type="submission" date="2022-10" db="EMBL/GenBank/DDBJ databases">
        <authorList>
            <person name="Aires J."/>
            <person name="Mesa V."/>
        </authorList>
    </citation>
    <scope>NUCLEOTIDE SEQUENCE</scope>
    <source>
        <strain evidence="2">Clostridium neonatale JD116</strain>
    </source>
</reference>
<dbReference type="GO" id="GO:0003677">
    <property type="term" value="F:DNA binding"/>
    <property type="evidence" value="ECO:0007669"/>
    <property type="project" value="InterPro"/>
</dbReference>